<dbReference type="SUPFAM" id="SSF103088">
    <property type="entry name" value="OmpA-like"/>
    <property type="match status" value="1"/>
</dbReference>
<dbReference type="PANTHER" id="PTHR30329:SF21">
    <property type="entry name" value="LIPOPROTEIN YIAD-RELATED"/>
    <property type="match status" value="1"/>
</dbReference>
<evidence type="ECO:0000256" key="3">
    <source>
        <dbReference type="ARBA" id="ARBA00022475"/>
    </source>
</evidence>
<keyword evidence="8" id="KW-0175">Coiled coil</keyword>
<keyword evidence="4 9" id="KW-0812">Transmembrane</keyword>
<comment type="subcellular location">
    <subcellularLocation>
        <location evidence="1">Cell membrane</location>
        <topology evidence="1">Single-pass membrane protein</topology>
    </subcellularLocation>
</comment>
<evidence type="ECO:0000256" key="5">
    <source>
        <dbReference type="ARBA" id="ARBA00022989"/>
    </source>
</evidence>
<dbReference type="InterPro" id="IPR006665">
    <property type="entry name" value="OmpA-like"/>
</dbReference>
<keyword evidence="12" id="KW-1185">Reference proteome</keyword>
<dbReference type="Gene3D" id="3.30.1330.60">
    <property type="entry name" value="OmpA-like domain"/>
    <property type="match status" value="1"/>
</dbReference>
<name>A0ABV6E207_9ACTN</name>
<dbReference type="InterPro" id="IPR025713">
    <property type="entry name" value="MotB-like_N_dom"/>
</dbReference>
<keyword evidence="11" id="KW-0969">Cilium</keyword>
<feature type="domain" description="OmpA-like" evidence="10">
    <location>
        <begin position="153"/>
        <end position="274"/>
    </location>
</feature>
<comment type="caution">
    <text evidence="11">The sequence shown here is derived from an EMBL/GenBank/DDBJ whole genome shotgun (WGS) entry which is preliminary data.</text>
</comment>
<dbReference type="CDD" id="cd07185">
    <property type="entry name" value="OmpA_C-like"/>
    <property type="match status" value="1"/>
</dbReference>
<dbReference type="InterPro" id="IPR050330">
    <property type="entry name" value="Bact_OuterMem_StrucFunc"/>
</dbReference>
<protein>
    <submittedName>
        <fullName evidence="11">Flagellar motor protein MotB</fullName>
    </submittedName>
</protein>
<evidence type="ECO:0000256" key="6">
    <source>
        <dbReference type="ARBA" id="ARBA00023136"/>
    </source>
</evidence>
<evidence type="ECO:0000256" key="8">
    <source>
        <dbReference type="SAM" id="Coils"/>
    </source>
</evidence>
<evidence type="ECO:0000313" key="11">
    <source>
        <dbReference type="EMBL" id="MFC0223025.1"/>
    </source>
</evidence>
<accession>A0ABV6E207</accession>
<evidence type="ECO:0000256" key="1">
    <source>
        <dbReference type="ARBA" id="ARBA00004162"/>
    </source>
</evidence>
<dbReference type="EMBL" id="JBHLXH010000001">
    <property type="protein sequence ID" value="MFC0223025.1"/>
    <property type="molecule type" value="Genomic_DNA"/>
</dbReference>
<dbReference type="Pfam" id="PF13677">
    <property type="entry name" value="MotB_plug"/>
    <property type="match status" value="1"/>
</dbReference>
<evidence type="ECO:0000259" key="10">
    <source>
        <dbReference type="PROSITE" id="PS51123"/>
    </source>
</evidence>
<feature type="coiled-coil region" evidence="8">
    <location>
        <begin position="102"/>
        <end position="139"/>
    </location>
</feature>
<proteinExistence type="inferred from homology"/>
<dbReference type="Proteomes" id="UP001589698">
    <property type="component" value="Unassembled WGS sequence"/>
</dbReference>
<dbReference type="RefSeq" id="WP_378518770.1">
    <property type="nucleotide sequence ID" value="NZ_CBCSDI010000039.1"/>
</dbReference>
<keyword evidence="6 7" id="KW-0472">Membrane</keyword>
<reference evidence="11 12" key="1">
    <citation type="submission" date="2024-09" db="EMBL/GenBank/DDBJ databases">
        <authorList>
            <person name="Sun Q."/>
            <person name="Mori K."/>
        </authorList>
    </citation>
    <scope>NUCLEOTIDE SEQUENCE [LARGE SCALE GENOMIC DNA]</scope>
    <source>
        <strain evidence="11 12">CCM 8654</strain>
    </source>
</reference>
<dbReference type="InterPro" id="IPR036737">
    <property type="entry name" value="OmpA-like_sf"/>
</dbReference>
<evidence type="ECO:0000313" key="12">
    <source>
        <dbReference type="Proteomes" id="UP001589698"/>
    </source>
</evidence>
<sequence>MSAGGGGGRKRREEHEEHENHERWLVTYADMVTLLMVLFIVMFAMSSVDQKKFNELKAGLAAGFGESTSVMTGSQSTMDQPGVGAVSPVEPGNFPGEATPAVQRAEQALQRQDQERTDAEREAARLDDLGKELTEALEKAGLGSDVTRKITDDGLVLSLTSRHVVFQPDRAELSPRGQRVLDAVGLVLRRATEDLRIDGHTNQVPVKPRYFATDWDLSAARAVTVLRYLNEVAGIPGPRLSAAAFGHEVPLVDPSKPGSQDVNKRVDIVVLSALPAGSRALLDDVAAAGATASHPTAHTTTHSTQGGTS</sequence>
<keyword evidence="5 9" id="KW-1133">Transmembrane helix</keyword>
<comment type="similarity">
    <text evidence="2">Belongs to the MotB family.</text>
</comment>
<keyword evidence="3" id="KW-1003">Cell membrane</keyword>
<organism evidence="11 12">
    <name type="scientific">Nocardioides zeicaulis</name>
    <dbReference type="NCBI Taxonomy" id="1776857"/>
    <lineage>
        <taxon>Bacteria</taxon>
        <taxon>Bacillati</taxon>
        <taxon>Actinomycetota</taxon>
        <taxon>Actinomycetes</taxon>
        <taxon>Propionibacteriales</taxon>
        <taxon>Nocardioidaceae</taxon>
        <taxon>Nocardioides</taxon>
    </lineage>
</organism>
<keyword evidence="11" id="KW-0966">Cell projection</keyword>
<evidence type="ECO:0000256" key="7">
    <source>
        <dbReference type="PROSITE-ProRule" id="PRU00473"/>
    </source>
</evidence>
<gene>
    <name evidence="11" type="ORF">ACFFJG_11065</name>
</gene>
<evidence type="ECO:0000256" key="4">
    <source>
        <dbReference type="ARBA" id="ARBA00022692"/>
    </source>
</evidence>
<dbReference type="PANTHER" id="PTHR30329">
    <property type="entry name" value="STATOR ELEMENT OF FLAGELLAR MOTOR COMPLEX"/>
    <property type="match status" value="1"/>
</dbReference>
<keyword evidence="11" id="KW-0282">Flagellum</keyword>
<feature type="transmembrane region" description="Helical" evidence="9">
    <location>
        <begin position="25"/>
        <end position="45"/>
    </location>
</feature>
<dbReference type="PROSITE" id="PS51123">
    <property type="entry name" value="OMPA_2"/>
    <property type="match status" value="1"/>
</dbReference>
<dbReference type="Pfam" id="PF00691">
    <property type="entry name" value="OmpA"/>
    <property type="match status" value="1"/>
</dbReference>
<evidence type="ECO:0000256" key="9">
    <source>
        <dbReference type="SAM" id="Phobius"/>
    </source>
</evidence>
<evidence type="ECO:0000256" key="2">
    <source>
        <dbReference type="ARBA" id="ARBA00008914"/>
    </source>
</evidence>